<evidence type="ECO:0000256" key="2">
    <source>
        <dbReference type="ARBA" id="ARBA00022723"/>
    </source>
</evidence>
<proteinExistence type="inferred from homology"/>
<evidence type="ECO:0000256" key="4">
    <source>
        <dbReference type="ARBA" id="ARBA00023239"/>
    </source>
</evidence>
<evidence type="ECO:0000313" key="7">
    <source>
        <dbReference type="Proteomes" id="UP001595456"/>
    </source>
</evidence>
<protein>
    <submittedName>
        <fullName evidence="6">GFA family protein</fullName>
    </submittedName>
</protein>
<keyword evidence="7" id="KW-1185">Reference proteome</keyword>
<organism evidence="6 7">
    <name type="scientific">Alteraurantiacibacter palmitatis</name>
    <dbReference type="NCBI Taxonomy" id="2054628"/>
    <lineage>
        <taxon>Bacteria</taxon>
        <taxon>Pseudomonadati</taxon>
        <taxon>Pseudomonadota</taxon>
        <taxon>Alphaproteobacteria</taxon>
        <taxon>Sphingomonadales</taxon>
        <taxon>Erythrobacteraceae</taxon>
        <taxon>Alteraurantiacibacter</taxon>
    </lineage>
</organism>
<dbReference type="Proteomes" id="UP001595456">
    <property type="component" value="Unassembled WGS sequence"/>
</dbReference>
<gene>
    <name evidence="6" type="ORF">ACFODU_07145</name>
</gene>
<dbReference type="Pfam" id="PF04828">
    <property type="entry name" value="GFA"/>
    <property type="match status" value="1"/>
</dbReference>
<name>A0ABV7E4X9_9SPHN</name>
<evidence type="ECO:0000256" key="3">
    <source>
        <dbReference type="ARBA" id="ARBA00022833"/>
    </source>
</evidence>
<dbReference type="Gene3D" id="3.90.1590.10">
    <property type="entry name" value="glutathione-dependent formaldehyde- activating enzyme (gfa)"/>
    <property type="match status" value="1"/>
</dbReference>
<dbReference type="InterPro" id="IPR006913">
    <property type="entry name" value="CENP-V/GFA"/>
</dbReference>
<dbReference type="EMBL" id="JBHRST010000009">
    <property type="protein sequence ID" value="MFC3097578.1"/>
    <property type="molecule type" value="Genomic_DNA"/>
</dbReference>
<keyword evidence="4" id="KW-0456">Lyase</keyword>
<dbReference type="PANTHER" id="PTHR33337:SF40">
    <property type="entry name" value="CENP-V_GFA DOMAIN-CONTAINING PROTEIN-RELATED"/>
    <property type="match status" value="1"/>
</dbReference>
<dbReference type="RefSeq" id="WP_336925260.1">
    <property type="nucleotide sequence ID" value="NZ_JBANRO010000003.1"/>
</dbReference>
<sequence>MKASCQCGALSAHIDDAANPMTVLCHCRDCQRRSGSPFGVIAYFPDEAVSLHGKAQEYTRPTDAGNTFTSGFCATCGSTLYARASKYPGITGITVGTLADPGFPMPNRSVFEISRHAWVILPEAMPRHPRGRDSSYAD</sequence>
<evidence type="ECO:0000313" key="6">
    <source>
        <dbReference type="EMBL" id="MFC3097578.1"/>
    </source>
</evidence>
<dbReference type="InterPro" id="IPR011057">
    <property type="entry name" value="Mss4-like_sf"/>
</dbReference>
<comment type="caution">
    <text evidence="6">The sequence shown here is derived from an EMBL/GenBank/DDBJ whole genome shotgun (WGS) entry which is preliminary data.</text>
</comment>
<keyword evidence="3" id="KW-0862">Zinc</keyword>
<evidence type="ECO:0000259" key="5">
    <source>
        <dbReference type="PROSITE" id="PS51891"/>
    </source>
</evidence>
<dbReference type="PROSITE" id="PS51891">
    <property type="entry name" value="CENP_V_GFA"/>
    <property type="match status" value="1"/>
</dbReference>
<accession>A0ABV7E4X9</accession>
<comment type="similarity">
    <text evidence="1">Belongs to the Gfa family.</text>
</comment>
<evidence type="ECO:0000256" key="1">
    <source>
        <dbReference type="ARBA" id="ARBA00005495"/>
    </source>
</evidence>
<feature type="domain" description="CENP-V/GFA" evidence="5">
    <location>
        <begin position="1"/>
        <end position="119"/>
    </location>
</feature>
<dbReference type="PANTHER" id="PTHR33337">
    <property type="entry name" value="GFA DOMAIN-CONTAINING PROTEIN"/>
    <property type="match status" value="1"/>
</dbReference>
<reference evidence="7" key="1">
    <citation type="journal article" date="2019" name="Int. J. Syst. Evol. Microbiol.">
        <title>The Global Catalogue of Microorganisms (GCM) 10K type strain sequencing project: providing services to taxonomists for standard genome sequencing and annotation.</title>
        <authorList>
            <consortium name="The Broad Institute Genomics Platform"/>
            <consortium name="The Broad Institute Genome Sequencing Center for Infectious Disease"/>
            <person name="Wu L."/>
            <person name="Ma J."/>
        </authorList>
    </citation>
    <scope>NUCLEOTIDE SEQUENCE [LARGE SCALE GENOMIC DNA]</scope>
    <source>
        <strain evidence="7">KCTC 52607</strain>
    </source>
</reference>
<keyword evidence="2" id="KW-0479">Metal-binding</keyword>
<dbReference type="SUPFAM" id="SSF51316">
    <property type="entry name" value="Mss4-like"/>
    <property type="match status" value="1"/>
</dbReference>